<dbReference type="NCBIfam" id="TIGR01549">
    <property type="entry name" value="HAD-SF-IA-v1"/>
    <property type="match status" value="1"/>
</dbReference>
<dbReference type="PANTHER" id="PTHR46470:SF3">
    <property type="entry name" value="N-ACYLNEURAMINATE-9-PHOSPHATASE"/>
    <property type="match status" value="1"/>
</dbReference>
<name>A0A859FH37_9BACI</name>
<evidence type="ECO:0000256" key="2">
    <source>
        <dbReference type="ARBA" id="ARBA00022842"/>
    </source>
</evidence>
<gene>
    <name evidence="4" type="ORF">FLK61_36375</name>
</gene>
<evidence type="ECO:0000256" key="3">
    <source>
        <dbReference type="HAMAP-Rule" id="MF_02240"/>
    </source>
</evidence>
<keyword evidence="3" id="KW-0170">Cobalt</keyword>
<keyword evidence="3" id="KW-0028">Amino-acid biosynthesis</keyword>
<dbReference type="GO" id="GO:0036424">
    <property type="term" value="F:L-phosphoserine phosphatase activity"/>
    <property type="evidence" value="ECO:0007669"/>
    <property type="project" value="UniProtKB-UniRule"/>
</dbReference>
<dbReference type="SFLD" id="SFLDS00003">
    <property type="entry name" value="Haloacid_Dehalogenase"/>
    <property type="match status" value="1"/>
</dbReference>
<dbReference type="SUPFAM" id="SSF56784">
    <property type="entry name" value="HAD-like"/>
    <property type="match status" value="1"/>
</dbReference>
<dbReference type="RefSeq" id="WP_176010122.1">
    <property type="nucleotide sequence ID" value="NZ_CP041372.2"/>
</dbReference>
<organism evidence="4 5">
    <name type="scientific">Paenalkalicoccus suaedae</name>
    <dbReference type="NCBI Taxonomy" id="2592382"/>
    <lineage>
        <taxon>Bacteria</taxon>
        <taxon>Bacillati</taxon>
        <taxon>Bacillota</taxon>
        <taxon>Bacilli</taxon>
        <taxon>Bacillales</taxon>
        <taxon>Bacillaceae</taxon>
        <taxon>Paenalkalicoccus</taxon>
    </lineage>
</organism>
<protein>
    <recommendedName>
        <fullName evidence="3">Phosphoserine phosphatase</fullName>
        <shortName evidence="3">PSP</shortName>
        <ecNumber evidence="3">3.1.3.3</ecNumber>
    </recommendedName>
</protein>
<comment type="cofactor">
    <cofactor evidence="3">
        <name>Mg(2+)</name>
        <dbReference type="ChEBI" id="CHEBI:18420"/>
    </cofactor>
    <cofactor evidence="3">
        <name>Co(2+)</name>
        <dbReference type="ChEBI" id="CHEBI:48828"/>
    </cofactor>
</comment>
<dbReference type="InterPro" id="IPR044266">
    <property type="entry name" value="PSP_YsaA"/>
</dbReference>
<sequence>MSKKALFFDLDDTLLWDEKSIQTALELTCQSVDNVDAKVLEDEVRKAARSHYSGYDVYSFTQMIGINPFEGLWGSFNDEGEKFQELHSIIEDYQFKTWQTALERVGITDDQLALELKDQFIQQRINSPFLFDDALPILKELSQSYTLLMLTNGAPSLQNLKLKLTPELVPYFDHIIISGDFGKGKPDVSIFVHALEVANVKKEDVLMIGDNPQTDILGANRAGIDSVWLNRFDKPTPPVQATHEIKELNDLHKLL</sequence>
<evidence type="ECO:0000256" key="1">
    <source>
        <dbReference type="ARBA" id="ARBA00022801"/>
    </source>
</evidence>
<comment type="catalytic activity">
    <reaction evidence="3">
        <text>O-phospho-D-serine + H2O = D-serine + phosphate</text>
        <dbReference type="Rhea" id="RHEA:24873"/>
        <dbReference type="ChEBI" id="CHEBI:15377"/>
        <dbReference type="ChEBI" id="CHEBI:35247"/>
        <dbReference type="ChEBI" id="CHEBI:43474"/>
        <dbReference type="ChEBI" id="CHEBI:58680"/>
        <dbReference type="EC" id="3.1.3.3"/>
    </reaction>
</comment>
<dbReference type="GO" id="GO:0006564">
    <property type="term" value="P:L-serine biosynthetic process"/>
    <property type="evidence" value="ECO:0007669"/>
    <property type="project" value="UniProtKB-UniRule"/>
</dbReference>
<dbReference type="HAMAP" id="MF_02240">
    <property type="entry name" value="PSP"/>
    <property type="match status" value="1"/>
</dbReference>
<dbReference type="Pfam" id="PF00702">
    <property type="entry name" value="Hydrolase"/>
    <property type="match status" value="1"/>
</dbReference>
<dbReference type="EC" id="3.1.3.3" evidence="3"/>
<reference evidence="5" key="1">
    <citation type="submission" date="2019-07" db="EMBL/GenBank/DDBJ databases">
        <title>Bacillus alkalisoli sp. nov. isolated from saline soil.</title>
        <authorList>
            <person name="Sun J.-Q."/>
            <person name="Xu L."/>
        </authorList>
    </citation>
    <scope>NUCLEOTIDE SEQUENCE [LARGE SCALE GENOMIC DNA]</scope>
    <source>
        <strain evidence="5">M4U3P1</strain>
    </source>
</reference>
<dbReference type="InterPro" id="IPR051400">
    <property type="entry name" value="HAD-like_hydrolase"/>
</dbReference>
<keyword evidence="1 3" id="KW-0378">Hydrolase</keyword>
<keyword evidence="5" id="KW-1185">Reference proteome</keyword>
<dbReference type="KEGG" id="psua:FLK61_36375"/>
<dbReference type="Gene3D" id="1.20.120.710">
    <property type="entry name" value="Haloacid dehalogenase hydrolase-like domain"/>
    <property type="match status" value="1"/>
</dbReference>
<dbReference type="AlphaFoldDB" id="A0A859FH37"/>
<keyword evidence="3" id="KW-0718">Serine biosynthesis</keyword>
<dbReference type="SFLD" id="SFLDG01129">
    <property type="entry name" value="C1.5:_HAD__Beta-PGM__Phosphata"/>
    <property type="match status" value="1"/>
</dbReference>
<dbReference type="EMBL" id="CP041372">
    <property type="protein sequence ID" value="QKS72138.1"/>
    <property type="molecule type" value="Genomic_DNA"/>
</dbReference>
<dbReference type="InterPro" id="IPR036412">
    <property type="entry name" value="HAD-like_sf"/>
</dbReference>
<evidence type="ECO:0000313" key="5">
    <source>
        <dbReference type="Proteomes" id="UP000318138"/>
    </source>
</evidence>
<dbReference type="InterPro" id="IPR023214">
    <property type="entry name" value="HAD_sf"/>
</dbReference>
<dbReference type="Proteomes" id="UP000318138">
    <property type="component" value="Chromosome"/>
</dbReference>
<comment type="function">
    <text evidence="3">Catalyzes the last step of the phosphorylated serine biosynthetic pathway, i.e. dephosphorylation of O-phospho-L-serine to form L-serine.</text>
</comment>
<dbReference type="InterPro" id="IPR006439">
    <property type="entry name" value="HAD-SF_hydro_IA"/>
</dbReference>
<comment type="pathway">
    <text evidence="3">Amino-acid biosynthesis; L-serine biosynthesis; L-serine from 3-phospho-D-glycerate: step 3/3.</text>
</comment>
<evidence type="ECO:0000313" key="4">
    <source>
        <dbReference type="EMBL" id="QKS72138.1"/>
    </source>
</evidence>
<proteinExistence type="inferred from homology"/>
<dbReference type="NCBIfam" id="TIGR01509">
    <property type="entry name" value="HAD-SF-IA-v3"/>
    <property type="match status" value="1"/>
</dbReference>
<dbReference type="PANTHER" id="PTHR46470">
    <property type="entry name" value="N-ACYLNEURAMINATE-9-PHOSPHATASE"/>
    <property type="match status" value="1"/>
</dbReference>
<keyword evidence="2 3" id="KW-0460">Magnesium</keyword>
<dbReference type="Gene3D" id="3.40.50.1000">
    <property type="entry name" value="HAD superfamily/HAD-like"/>
    <property type="match status" value="1"/>
</dbReference>
<comment type="similarity">
    <text evidence="3">Belongs to the HAD-like hydrolase superfamily.</text>
</comment>
<accession>A0A859FH37</accession>
<comment type="catalytic activity">
    <reaction evidence="3">
        <text>O-phospho-L-serine + H2O = L-serine + phosphate</text>
        <dbReference type="Rhea" id="RHEA:21208"/>
        <dbReference type="ChEBI" id="CHEBI:15377"/>
        <dbReference type="ChEBI" id="CHEBI:33384"/>
        <dbReference type="ChEBI" id="CHEBI:43474"/>
        <dbReference type="ChEBI" id="CHEBI:57524"/>
        <dbReference type="EC" id="3.1.3.3"/>
    </reaction>
</comment>